<dbReference type="Gene3D" id="6.10.10.120">
    <property type="entry name" value="Antitoxin ParD1-like"/>
    <property type="match status" value="1"/>
</dbReference>
<dbReference type="AlphaFoldDB" id="A0A7W6RDB7"/>
<sequence length="100" mass="11118">MPTRNVVITDHQATMIEHLVASGRYQNASEVLRDGLRLIETREAEEAARLQALRDAVAIGIRDIEEGRSIRFDSADDAADYLSRRANTILQSPKDGNSKP</sequence>
<dbReference type="InterPro" id="IPR038296">
    <property type="entry name" value="ParD_sf"/>
</dbReference>
<evidence type="ECO:0000256" key="2">
    <source>
        <dbReference type="ARBA" id="ARBA00022649"/>
    </source>
</evidence>
<reference evidence="3 4" key="1">
    <citation type="submission" date="2020-08" db="EMBL/GenBank/DDBJ databases">
        <title>Genome sequencing of Purple Non-Sulfur Bacteria from various extreme environments.</title>
        <authorList>
            <person name="Mayer M."/>
        </authorList>
    </citation>
    <scope>NUCLEOTIDE SEQUENCE [LARGE SCALE GENOMIC DNA]</scope>
    <source>
        <strain evidence="3 4">JA131</strain>
    </source>
</reference>
<dbReference type="PANTHER" id="PTHR36582">
    <property type="entry name" value="ANTITOXIN PARD"/>
    <property type="match status" value="1"/>
</dbReference>
<comment type="caution">
    <text evidence="3">The sequence shown here is derived from an EMBL/GenBank/DDBJ whole genome shotgun (WGS) entry which is preliminary data.</text>
</comment>
<dbReference type="PANTHER" id="PTHR36582:SF2">
    <property type="entry name" value="ANTITOXIN PARD"/>
    <property type="match status" value="1"/>
</dbReference>
<dbReference type="GO" id="GO:0006355">
    <property type="term" value="P:regulation of DNA-templated transcription"/>
    <property type="evidence" value="ECO:0007669"/>
    <property type="project" value="InterPro"/>
</dbReference>
<evidence type="ECO:0000313" key="3">
    <source>
        <dbReference type="EMBL" id="MBB4265828.1"/>
    </source>
</evidence>
<dbReference type="Pfam" id="PF03693">
    <property type="entry name" value="ParD_antitoxin"/>
    <property type="match status" value="1"/>
</dbReference>
<name>A0A7W6RDB7_9PROT</name>
<keyword evidence="2" id="KW-1277">Toxin-antitoxin system</keyword>
<dbReference type="InterPro" id="IPR022789">
    <property type="entry name" value="ParD"/>
</dbReference>
<dbReference type="InterPro" id="IPR010985">
    <property type="entry name" value="Ribbon_hlx_hlx"/>
</dbReference>
<keyword evidence="4" id="KW-1185">Reference proteome</keyword>
<dbReference type="RefSeq" id="WP_184043596.1">
    <property type="nucleotide sequence ID" value="NZ_JACIGK010000009.1"/>
</dbReference>
<protein>
    <submittedName>
        <fullName evidence="3">Antitoxin ParD1/3/4</fullName>
    </submittedName>
</protein>
<dbReference type="EMBL" id="JACIGK010000009">
    <property type="protein sequence ID" value="MBB4265828.1"/>
    <property type="molecule type" value="Genomic_DNA"/>
</dbReference>
<comment type="similarity">
    <text evidence="1">Belongs to the ParD antitoxin family.</text>
</comment>
<dbReference type="Proteomes" id="UP000554286">
    <property type="component" value="Unassembled WGS sequence"/>
</dbReference>
<dbReference type="SUPFAM" id="SSF47598">
    <property type="entry name" value="Ribbon-helix-helix"/>
    <property type="match status" value="1"/>
</dbReference>
<evidence type="ECO:0000256" key="1">
    <source>
        <dbReference type="ARBA" id="ARBA00008580"/>
    </source>
</evidence>
<organism evidence="3 4">
    <name type="scientific">Roseospira visakhapatnamensis</name>
    <dbReference type="NCBI Taxonomy" id="390880"/>
    <lineage>
        <taxon>Bacteria</taxon>
        <taxon>Pseudomonadati</taxon>
        <taxon>Pseudomonadota</taxon>
        <taxon>Alphaproteobacteria</taxon>
        <taxon>Rhodospirillales</taxon>
        <taxon>Rhodospirillaceae</taxon>
        <taxon>Roseospira</taxon>
    </lineage>
</organism>
<accession>A0A7W6RDB7</accession>
<evidence type="ECO:0000313" key="4">
    <source>
        <dbReference type="Proteomes" id="UP000554286"/>
    </source>
</evidence>
<proteinExistence type="inferred from homology"/>
<gene>
    <name evidence="3" type="ORF">GGD89_001453</name>
</gene>
<dbReference type="NCBIfam" id="TIGR02606">
    <property type="entry name" value="antidote_CC2985"/>
    <property type="match status" value="1"/>
</dbReference>